<comment type="caution">
    <text evidence="1">The sequence shown here is derived from an EMBL/GenBank/DDBJ whole genome shotgun (WGS) entry which is preliminary data.</text>
</comment>
<protein>
    <submittedName>
        <fullName evidence="1">Uncharacterized protein</fullName>
    </submittedName>
</protein>
<dbReference type="RefSeq" id="WP_030289635.1">
    <property type="nucleotide sequence ID" value="NZ_JBEZYR010000128.1"/>
</dbReference>
<dbReference type="Proteomes" id="UP000037395">
    <property type="component" value="Unassembled WGS sequence"/>
</dbReference>
<dbReference type="AlphaFoldDB" id="A0A1E7MV78"/>
<proteinExistence type="predicted"/>
<evidence type="ECO:0000313" key="2">
    <source>
        <dbReference type="Proteomes" id="UP000037395"/>
    </source>
</evidence>
<dbReference type="InterPro" id="IPR046263">
    <property type="entry name" value="DUF6296"/>
</dbReference>
<organism evidence="1 2">
    <name type="scientific">Kitasatospora aureofaciens</name>
    <name type="common">Streptomyces aureofaciens</name>
    <dbReference type="NCBI Taxonomy" id="1894"/>
    <lineage>
        <taxon>Bacteria</taxon>
        <taxon>Bacillati</taxon>
        <taxon>Actinomycetota</taxon>
        <taxon>Actinomycetes</taxon>
        <taxon>Kitasatosporales</taxon>
        <taxon>Streptomycetaceae</taxon>
        <taxon>Kitasatospora</taxon>
    </lineage>
</organism>
<gene>
    <name evidence="1" type="ORF">HS99_0016700</name>
</gene>
<accession>A0A1E7MV78</accession>
<dbReference type="EMBL" id="JPRF03000097">
    <property type="protein sequence ID" value="OEV32340.1"/>
    <property type="molecule type" value="Genomic_DNA"/>
</dbReference>
<reference evidence="1" key="1">
    <citation type="submission" date="2016-08" db="EMBL/GenBank/DDBJ databases">
        <title>Sequencing, Assembly and Comparative Genomics of S. aureofaciens ATCC 10762.</title>
        <authorList>
            <person name="Gradnigo J.S."/>
            <person name="Johnson N."/>
            <person name="Somerville G.A."/>
        </authorList>
    </citation>
    <scope>NUCLEOTIDE SEQUENCE [LARGE SCALE GENOMIC DNA]</scope>
    <source>
        <strain evidence="1">ATCC 10762</strain>
    </source>
</reference>
<dbReference type="Pfam" id="PF19813">
    <property type="entry name" value="DUF6296"/>
    <property type="match status" value="1"/>
</dbReference>
<keyword evidence="2" id="KW-1185">Reference proteome</keyword>
<sequence>MSTAKRYRLVAADPYREFVLTATGAMGSEGTQVYVDESGAVRAEIDGDGEVRTITTALPLGRPVRAEPLD</sequence>
<name>A0A1E7MV78_KITAU</name>
<evidence type="ECO:0000313" key="1">
    <source>
        <dbReference type="EMBL" id="OEV32340.1"/>
    </source>
</evidence>